<dbReference type="EMBL" id="JACAZH010000001">
    <property type="protein sequence ID" value="KAF7377721.1"/>
    <property type="molecule type" value="Genomic_DNA"/>
</dbReference>
<accession>A0A8H6ZJV3</accession>
<organism evidence="1 2">
    <name type="scientific">Mycena sanguinolenta</name>
    <dbReference type="NCBI Taxonomy" id="230812"/>
    <lineage>
        <taxon>Eukaryota</taxon>
        <taxon>Fungi</taxon>
        <taxon>Dikarya</taxon>
        <taxon>Basidiomycota</taxon>
        <taxon>Agaricomycotina</taxon>
        <taxon>Agaricomycetes</taxon>
        <taxon>Agaricomycetidae</taxon>
        <taxon>Agaricales</taxon>
        <taxon>Marasmiineae</taxon>
        <taxon>Mycenaceae</taxon>
        <taxon>Mycena</taxon>
    </lineage>
</organism>
<proteinExistence type="predicted"/>
<sequence length="202" mass="22780">MGLSVARVLGVATRVLASKGGLSRVAEKVGERPLRNATSCLQPFRYLHTSYPGHNCSLIRPTFAPLLRQSYFRRLASEAAPGRGRVVVELPQIVHDFMKWSANEILFGSPTAGRPSEIPEVVREYIKWAEEESPRLADRTAFFHLIAALYAKKTHWPPGTTFEKELEAIRARATSDDELNLYRRACVHMMIEFEEAEDPRAS</sequence>
<name>A0A8H6ZJV3_9AGAR</name>
<gene>
    <name evidence="1" type="ORF">MSAN_00195100</name>
</gene>
<dbReference type="AlphaFoldDB" id="A0A8H6ZJV3"/>
<evidence type="ECO:0000313" key="1">
    <source>
        <dbReference type="EMBL" id="KAF7377721.1"/>
    </source>
</evidence>
<dbReference type="Proteomes" id="UP000623467">
    <property type="component" value="Unassembled WGS sequence"/>
</dbReference>
<comment type="caution">
    <text evidence="1">The sequence shown here is derived from an EMBL/GenBank/DDBJ whole genome shotgun (WGS) entry which is preliminary data.</text>
</comment>
<keyword evidence="2" id="KW-1185">Reference proteome</keyword>
<evidence type="ECO:0000313" key="2">
    <source>
        <dbReference type="Proteomes" id="UP000623467"/>
    </source>
</evidence>
<protein>
    <submittedName>
        <fullName evidence="1">Uncharacterized protein</fullName>
    </submittedName>
</protein>
<reference evidence="1" key="1">
    <citation type="submission" date="2020-05" db="EMBL/GenBank/DDBJ databases">
        <title>Mycena genomes resolve the evolution of fungal bioluminescence.</title>
        <authorList>
            <person name="Tsai I.J."/>
        </authorList>
    </citation>
    <scope>NUCLEOTIDE SEQUENCE</scope>
    <source>
        <strain evidence="1">160909Yilan</strain>
    </source>
</reference>